<comment type="caution">
    <text evidence="3">The sequence shown here is derived from an EMBL/GenBank/DDBJ whole genome shotgun (WGS) entry which is preliminary data.</text>
</comment>
<name>A0A0A0EHE3_9RHOB</name>
<dbReference type="SUPFAM" id="SSF55961">
    <property type="entry name" value="Bet v1-like"/>
    <property type="match status" value="1"/>
</dbReference>
<dbReference type="Proteomes" id="UP000030004">
    <property type="component" value="Unassembled WGS sequence"/>
</dbReference>
<protein>
    <recommendedName>
        <fullName evidence="2">Activator of Hsp90 ATPase homologue 1/2-like C-terminal domain-containing protein</fullName>
    </recommendedName>
</protein>
<sequence>MTLDLPLRLSRTIPAEREKVFDAWLDPALMQIFLCPEEGSMAKVKNNATEGGRFDILMEGGPDDEGVPHWGEYRVIDRPERLDFTWNSPHAAPDSLVHLTFEDSKDGTHVRLVHDCFPSEEARDGHEKGWTSILEKLEAALD</sequence>
<dbReference type="STRING" id="1461694.ATO9_05840"/>
<evidence type="ECO:0000256" key="1">
    <source>
        <dbReference type="ARBA" id="ARBA00006817"/>
    </source>
</evidence>
<dbReference type="CDD" id="cd07814">
    <property type="entry name" value="SRPBCC_CalC_Aha1-like"/>
    <property type="match status" value="1"/>
</dbReference>
<dbReference type="eggNOG" id="COG3832">
    <property type="taxonomic scope" value="Bacteria"/>
</dbReference>
<evidence type="ECO:0000313" key="3">
    <source>
        <dbReference type="EMBL" id="KGM49543.1"/>
    </source>
</evidence>
<dbReference type="RefSeq" id="WP_043746576.1">
    <property type="nucleotide sequence ID" value="NZ_AQQX01000002.1"/>
</dbReference>
<gene>
    <name evidence="3" type="ORF">ATO9_05840</name>
</gene>
<dbReference type="OrthoDB" id="9805228at2"/>
<evidence type="ECO:0000259" key="2">
    <source>
        <dbReference type="Pfam" id="PF08327"/>
    </source>
</evidence>
<keyword evidence="4" id="KW-1185">Reference proteome</keyword>
<dbReference type="EMBL" id="AQQX01000002">
    <property type="protein sequence ID" value="KGM49543.1"/>
    <property type="molecule type" value="Genomic_DNA"/>
</dbReference>
<organism evidence="3 4">
    <name type="scientific">Pseudooceanicola atlanticus</name>
    <dbReference type="NCBI Taxonomy" id="1461694"/>
    <lineage>
        <taxon>Bacteria</taxon>
        <taxon>Pseudomonadati</taxon>
        <taxon>Pseudomonadota</taxon>
        <taxon>Alphaproteobacteria</taxon>
        <taxon>Rhodobacterales</taxon>
        <taxon>Paracoccaceae</taxon>
        <taxon>Pseudooceanicola</taxon>
    </lineage>
</organism>
<dbReference type="Pfam" id="PF08327">
    <property type="entry name" value="AHSA1"/>
    <property type="match status" value="1"/>
</dbReference>
<accession>A0A0A0EHE3</accession>
<proteinExistence type="inferred from homology"/>
<comment type="similarity">
    <text evidence="1">Belongs to the AHA1 family.</text>
</comment>
<dbReference type="InterPro" id="IPR013538">
    <property type="entry name" value="ASHA1/2-like_C"/>
</dbReference>
<dbReference type="Gene3D" id="3.30.530.20">
    <property type="match status" value="1"/>
</dbReference>
<reference evidence="3 4" key="1">
    <citation type="journal article" date="2015" name="Antonie Van Leeuwenhoek">
        <title>Pseudooceanicola atlanticus gen. nov. sp. nov., isolated from surface seawater of the Atlantic Ocean and reclassification of Oceanicola batsensis, Oceanicola marinus, Oceanicola nitratireducens, Oceanicola nanhaiensis, Oceanicola antarcticus and Oceanicola flagellatus, as Pseudooceanicola batsensis comb. nov., Pseudooceanicola marinus comb. nov., Pseudooceanicola nitratireducens comb. nov., Pseudooceanicola nanhaiensis comb. nov., Pseudooceanicola antarcticus comb. nov., and Pseudooceanicola flagellatus comb. nov.</title>
        <authorList>
            <person name="Lai Q."/>
            <person name="Li G."/>
            <person name="Liu X."/>
            <person name="Du Y."/>
            <person name="Sun F."/>
            <person name="Shao Z."/>
        </authorList>
    </citation>
    <scope>NUCLEOTIDE SEQUENCE [LARGE SCALE GENOMIC DNA]</scope>
    <source>
        <strain evidence="3 4">22II-s11g</strain>
    </source>
</reference>
<evidence type="ECO:0000313" key="4">
    <source>
        <dbReference type="Proteomes" id="UP000030004"/>
    </source>
</evidence>
<dbReference type="AlphaFoldDB" id="A0A0A0EHE3"/>
<dbReference type="InterPro" id="IPR023393">
    <property type="entry name" value="START-like_dom_sf"/>
</dbReference>
<feature type="domain" description="Activator of Hsp90 ATPase homologue 1/2-like C-terminal" evidence="2">
    <location>
        <begin position="15"/>
        <end position="141"/>
    </location>
</feature>